<sequence>MEKQIGLKETFNPFLKVLHPETPGTKPMKQLHSELSVFFKYALKEHRRMEEERQSQGLEAKPMSCTIAANIALKVAKKHGLFKLASKLYKLFLTAAPAVVKNEKSFSLLKIVKIYLRNKTSGKRLNNCMILAAEKNITDVFDVTAIAKKWSILKNRRLVIA</sequence>
<reference evidence="2" key="1">
    <citation type="submission" date="2020-04" db="EMBL/GenBank/DDBJ databases">
        <authorList>
            <person name="Alioto T."/>
            <person name="Alioto T."/>
            <person name="Gomez Garrido J."/>
        </authorList>
    </citation>
    <scope>NUCLEOTIDE SEQUENCE</scope>
    <source>
        <strain evidence="2">A484AB</strain>
    </source>
</reference>
<protein>
    <submittedName>
        <fullName evidence="2">52 kDa repressor of the inhibitor of the kinase-like</fullName>
    </submittedName>
</protein>
<gene>
    <name evidence="2" type="ORF">PACLA_8A048948</name>
</gene>
<dbReference type="OrthoDB" id="6624001at2759"/>
<dbReference type="InterPro" id="IPR008906">
    <property type="entry name" value="HATC_C_dom"/>
</dbReference>
<feature type="domain" description="HAT C-terminal dimerisation" evidence="1">
    <location>
        <begin position="73"/>
        <end position="137"/>
    </location>
</feature>
<dbReference type="Pfam" id="PF05699">
    <property type="entry name" value="Dimer_Tnp_hAT"/>
    <property type="match status" value="1"/>
</dbReference>
<proteinExistence type="predicted"/>
<dbReference type="EMBL" id="CACRXK020015052">
    <property type="protein sequence ID" value="CAB4027836.1"/>
    <property type="molecule type" value="Genomic_DNA"/>
</dbReference>
<evidence type="ECO:0000313" key="3">
    <source>
        <dbReference type="Proteomes" id="UP001152795"/>
    </source>
</evidence>
<name>A0A6S7J763_PARCT</name>
<keyword evidence="3" id="KW-1185">Reference proteome</keyword>
<dbReference type="GO" id="GO:0046983">
    <property type="term" value="F:protein dimerization activity"/>
    <property type="evidence" value="ECO:0007669"/>
    <property type="project" value="InterPro"/>
</dbReference>
<dbReference type="AlphaFoldDB" id="A0A6S7J763"/>
<comment type="caution">
    <text evidence="2">The sequence shown here is derived from an EMBL/GenBank/DDBJ whole genome shotgun (WGS) entry which is preliminary data.</text>
</comment>
<evidence type="ECO:0000313" key="2">
    <source>
        <dbReference type="EMBL" id="CAB4027836.1"/>
    </source>
</evidence>
<evidence type="ECO:0000259" key="1">
    <source>
        <dbReference type="Pfam" id="PF05699"/>
    </source>
</evidence>
<accession>A0A6S7J763</accession>
<dbReference type="Proteomes" id="UP001152795">
    <property type="component" value="Unassembled WGS sequence"/>
</dbReference>
<organism evidence="2 3">
    <name type="scientific">Paramuricea clavata</name>
    <name type="common">Red gorgonian</name>
    <name type="synonym">Violescent sea-whip</name>
    <dbReference type="NCBI Taxonomy" id="317549"/>
    <lineage>
        <taxon>Eukaryota</taxon>
        <taxon>Metazoa</taxon>
        <taxon>Cnidaria</taxon>
        <taxon>Anthozoa</taxon>
        <taxon>Octocorallia</taxon>
        <taxon>Malacalcyonacea</taxon>
        <taxon>Plexauridae</taxon>
        <taxon>Paramuricea</taxon>
    </lineage>
</organism>